<dbReference type="NCBIfam" id="NF010992">
    <property type="entry name" value="PRK14416.1"/>
    <property type="match status" value="1"/>
</dbReference>
<dbReference type="PANTHER" id="PTHR30309:SF0">
    <property type="entry name" value="GLYCEROL-3-PHOSPHATE ACYLTRANSFERASE-RELATED"/>
    <property type="match status" value="1"/>
</dbReference>
<evidence type="ECO:0000256" key="2">
    <source>
        <dbReference type="ARBA" id="ARBA00022516"/>
    </source>
</evidence>
<evidence type="ECO:0000256" key="9">
    <source>
        <dbReference type="ARBA" id="ARBA00023264"/>
    </source>
</evidence>
<keyword evidence="9" id="KW-1208">Phospholipid metabolism</keyword>
<dbReference type="EMBL" id="VSSQ01000015">
    <property type="protein sequence ID" value="MPL61440.1"/>
    <property type="molecule type" value="Genomic_DNA"/>
</dbReference>
<feature type="transmembrane region" description="Helical" evidence="10">
    <location>
        <begin position="48"/>
        <end position="74"/>
    </location>
</feature>
<keyword evidence="7 10" id="KW-0472">Membrane</keyword>
<accession>A0A644T3K8</accession>
<dbReference type="GO" id="GO:0043772">
    <property type="term" value="F:acyl-phosphate glycerol-3-phosphate acyltransferase activity"/>
    <property type="evidence" value="ECO:0007669"/>
    <property type="project" value="InterPro"/>
</dbReference>
<evidence type="ECO:0000256" key="4">
    <source>
        <dbReference type="ARBA" id="ARBA00022692"/>
    </source>
</evidence>
<feature type="transmembrane region" description="Helical" evidence="10">
    <location>
        <begin position="110"/>
        <end position="136"/>
    </location>
</feature>
<evidence type="ECO:0000256" key="6">
    <source>
        <dbReference type="ARBA" id="ARBA00023098"/>
    </source>
</evidence>
<keyword evidence="8" id="KW-0594">Phospholipid biosynthesis</keyword>
<evidence type="ECO:0000313" key="11">
    <source>
        <dbReference type="EMBL" id="MPL61440.1"/>
    </source>
</evidence>
<keyword evidence="4 10" id="KW-0812">Transmembrane</keyword>
<dbReference type="SMART" id="SM01207">
    <property type="entry name" value="G3P_acyltransf"/>
    <property type="match status" value="1"/>
</dbReference>
<keyword evidence="3 11" id="KW-0808">Transferase</keyword>
<dbReference type="AlphaFoldDB" id="A0A644T3K8"/>
<sequence length="212" mass="23229">MYTLMSLLIGYFLGSIPSAYLVTRRLTGRDIRQMGGGNMGGLNTFREVGVGAGAAVVLMDLAKGALAVSVAYYLLIQNAQWVILTGFAAVIGHNWPIWLDFKGGKGLGPAFGAMLFLLPVYGLPQHLLILALLVFIPLAITRNIALATGIALFSLPFLVWYGSHSEFATLISVLLFLMIGIKFALDNRKNLRDPANRRNLIVDHWKRPDRNS</sequence>
<keyword evidence="2" id="KW-0444">Lipid biosynthesis</keyword>
<keyword evidence="1" id="KW-1003">Cell membrane</keyword>
<dbReference type="EC" id="2.3.1.-" evidence="11"/>
<reference evidence="11" key="1">
    <citation type="submission" date="2019-08" db="EMBL/GenBank/DDBJ databases">
        <authorList>
            <person name="Kucharzyk K."/>
            <person name="Murdoch R.W."/>
            <person name="Higgins S."/>
            <person name="Loffler F."/>
        </authorList>
    </citation>
    <scope>NUCLEOTIDE SEQUENCE</scope>
</reference>
<dbReference type="Pfam" id="PF02660">
    <property type="entry name" value="G3P_acyltransf"/>
    <property type="match status" value="1"/>
</dbReference>
<organism evidence="11">
    <name type="scientific">bioreactor metagenome</name>
    <dbReference type="NCBI Taxonomy" id="1076179"/>
    <lineage>
        <taxon>unclassified sequences</taxon>
        <taxon>metagenomes</taxon>
        <taxon>ecological metagenomes</taxon>
    </lineage>
</organism>
<comment type="caution">
    <text evidence="11">The sequence shown here is derived from an EMBL/GenBank/DDBJ whole genome shotgun (WGS) entry which is preliminary data.</text>
</comment>
<feature type="transmembrane region" description="Helical" evidence="10">
    <location>
        <begin position="81"/>
        <end position="98"/>
    </location>
</feature>
<proteinExistence type="inferred from homology"/>
<feature type="transmembrane region" description="Helical" evidence="10">
    <location>
        <begin position="143"/>
        <end position="161"/>
    </location>
</feature>
<name>A0A644T3K8_9ZZZZ</name>
<evidence type="ECO:0000256" key="8">
    <source>
        <dbReference type="ARBA" id="ARBA00023209"/>
    </source>
</evidence>
<evidence type="ECO:0000256" key="10">
    <source>
        <dbReference type="SAM" id="Phobius"/>
    </source>
</evidence>
<dbReference type="PANTHER" id="PTHR30309">
    <property type="entry name" value="INNER MEMBRANE PROTEIN YGIH"/>
    <property type="match status" value="1"/>
</dbReference>
<keyword evidence="11" id="KW-0012">Acyltransferase</keyword>
<gene>
    <name evidence="11" type="primary">plsY_3</name>
    <name evidence="11" type="ORF">SDC9_07013</name>
</gene>
<dbReference type="GO" id="GO:0005886">
    <property type="term" value="C:plasma membrane"/>
    <property type="evidence" value="ECO:0007669"/>
    <property type="project" value="InterPro"/>
</dbReference>
<evidence type="ECO:0000256" key="1">
    <source>
        <dbReference type="ARBA" id="ARBA00022475"/>
    </source>
</evidence>
<dbReference type="InterPro" id="IPR003811">
    <property type="entry name" value="G3P_acylTferase_PlsY"/>
</dbReference>
<keyword evidence="5 10" id="KW-1133">Transmembrane helix</keyword>
<feature type="transmembrane region" description="Helical" evidence="10">
    <location>
        <begin position="167"/>
        <end position="185"/>
    </location>
</feature>
<evidence type="ECO:0000256" key="3">
    <source>
        <dbReference type="ARBA" id="ARBA00022679"/>
    </source>
</evidence>
<dbReference type="GO" id="GO:0008654">
    <property type="term" value="P:phospholipid biosynthetic process"/>
    <property type="evidence" value="ECO:0007669"/>
    <property type="project" value="UniProtKB-KW"/>
</dbReference>
<dbReference type="HAMAP" id="MF_01043">
    <property type="entry name" value="PlsY"/>
    <property type="match status" value="1"/>
</dbReference>
<protein>
    <submittedName>
        <fullName evidence="11">Glycerol-3-phosphate acyltransferase</fullName>
        <ecNumber evidence="11">2.3.1.-</ecNumber>
    </submittedName>
</protein>
<evidence type="ECO:0000256" key="5">
    <source>
        <dbReference type="ARBA" id="ARBA00022989"/>
    </source>
</evidence>
<evidence type="ECO:0000256" key="7">
    <source>
        <dbReference type="ARBA" id="ARBA00023136"/>
    </source>
</evidence>
<keyword evidence="6" id="KW-0443">Lipid metabolism</keyword>